<feature type="compositionally biased region" description="Polar residues" evidence="4">
    <location>
        <begin position="515"/>
        <end position="526"/>
    </location>
</feature>
<keyword evidence="10" id="KW-1185">Reference proteome</keyword>
<proteinExistence type="inferred from homology"/>
<feature type="domain" description="DFDF" evidence="5">
    <location>
        <begin position="590"/>
        <end position="626"/>
    </location>
</feature>
<dbReference type="PROSITE" id="PS52002">
    <property type="entry name" value="SM"/>
    <property type="match status" value="1"/>
</dbReference>
<dbReference type="GO" id="GO:0003723">
    <property type="term" value="F:RNA binding"/>
    <property type="evidence" value="ECO:0007669"/>
    <property type="project" value="InterPro"/>
</dbReference>
<comment type="similarity">
    <text evidence="1">Belongs to the LSM14 family.</text>
</comment>
<name>A0A7R8X509_9CRUS</name>
<feature type="domain" description="TFG box profile" evidence="7">
    <location>
        <begin position="715"/>
        <end position="735"/>
    </location>
</feature>
<dbReference type="CDD" id="cd01736">
    <property type="entry name" value="LSm14_N"/>
    <property type="match status" value="1"/>
</dbReference>
<evidence type="ECO:0000256" key="1">
    <source>
        <dbReference type="ARBA" id="ARBA00010415"/>
    </source>
</evidence>
<evidence type="ECO:0000313" key="10">
    <source>
        <dbReference type="Proteomes" id="UP000677054"/>
    </source>
</evidence>
<feature type="domain" description="Sm" evidence="8">
    <location>
        <begin position="342"/>
        <end position="424"/>
    </location>
</feature>
<evidence type="ECO:0000259" key="7">
    <source>
        <dbReference type="PROSITE" id="PS51536"/>
    </source>
</evidence>
<evidence type="ECO:0000259" key="8">
    <source>
        <dbReference type="PROSITE" id="PS52002"/>
    </source>
</evidence>
<dbReference type="OrthoDB" id="21539at2759"/>
<dbReference type="EMBL" id="CAJPEV010000346">
    <property type="protein sequence ID" value="CAG0884284.1"/>
    <property type="molecule type" value="Genomic_DNA"/>
</dbReference>
<evidence type="ECO:0000259" key="5">
    <source>
        <dbReference type="PROSITE" id="PS51512"/>
    </source>
</evidence>
<dbReference type="PANTHER" id="PTHR13586">
    <property type="entry name" value="SCD6 PROTEIN-RELATED"/>
    <property type="match status" value="1"/>
</dbReference>
<reference evidence="9" key="1">
    <citation type="submission" date="2020-11" db="EMBL/GenBank/DDBJ databases">
        <authorList>
            <person name="Tran Van P."/>
        </authorList>
    </citation>
    <scope>NUCLEOTIDE SEQUENCE</scope>
</reference>
<accession>A0A7R8X509</accession>
<dbReference type="InterPro" id="IPR047575">
    <property type="entry name" value="Sm"/>
</dbReference>
<feature type="domain" description="FFD box profile" evidence="6">
    <location>
        <begin position="691"/>
        <end position="707"/>
    </location>
</feature>
<dbReference type="EMBL" id="LR899863">
    <property type="protein sequence ID" value="CAD7242985.1"/>
    <property type="molecule type" value="Genomic_DNA"/>
</dbReference>
<gene>
    <name evidence="9" type="ORF">DSTB1V02_LOCUS2923</name>
</gene>
<dbReference type="Proteomes" id="UP000677054">
    <property type="component" value="Unassembled WGS sequence"/>
</dbReference>
<feature type="compositionally biased region" description="Basic and acidic residues" evidence="4">
    <location>
        <begin position="603"/>
        <end position="615"/>
    </location>
</feature>
<dbReference type="InterPro" id="IPR025768">
    <property type="entry name" value="TFG_box"/>
</dbReference>
<evidence type="ECO:0000259" key="6">
    <source>
        <dbReference type="PROSITE" id="PS51513"/>
    </source>
</evidence>
<dbReference type="InterPro" id="IPR019050">
    <property type="entry name" value="FDF_dom"/>
</dbReference>
<dbReference type="InterPro" id="IPR025761">
    <property type="entry name" value="FFD_box"/>
</dbReference>
<dbReference type="InterPro" id="IPR025609">
    <property type="entry name" value="Lsm14-like_N"/>
</dbReference>
<dbReference type="PROSITE" id="PS51536">
    <property type="entry name" value="TFG"/>
    <property type="match status" value="1"/>
</dbReference>
<organism evidence="9">
    <name type="scientific">Darwinula stevensoni</name>
    <dbReference type="NCBI Taxonomy" id="69355"/>
    <lineage>
        <taxon>Eukaryota</taxon>
        <taxon>Metazoa</taxon>
        <taxon>Ecdysozoa</taxon>
        <taxon>Arthropoda</taxon>
        <taxon>Crustacea</taxon>
        <taxon>Oligostraca</taxon>
        <taxon>Ostracoda</taxon>
        <taxon>Podocopa</taxon>
        <taxon>Podocopida</taxon>
        <taxon>Darwinulocopina</taxon>
        <taxon>Darwinuloidea</taxon>
        <taxon>Darwinulidae</taxon>
        <taxon>Darwinula</taxon>
    </lineage>
</organism>
<feature type="compositionally biased region" description="Gly residues" evidence="4">
    <location>
        <begin position="563"/>
        <end position="576"/>
    </location>
</feature>
<dbReference type="Pfam" id="PF12701">
    <property type="entry name" value="LSM14"/>
    <property type="match status" value="1"/>
</dbReference>
<dbReference type="InterPro" id="IPR010920">
    <property type="entry name" value="LSM_dom_sf"/>
</dbReference>
<feature type="short sequence motif" description="TFG box" evidence="3">
    <location>
        <begin position="715"/>
        <end position="735"/>
    </location>
</feature>
<feature type="compositionally biased region" description="Basic and acidic residues" evidence="4">
    <location>
        <begin position="641"/>
        <end position="673"/>
    </location>
</feature>
<evidence type="ECO:0000256" key="3">
    <source>
        <dbReference type="PROSITE-ProRule" id="PRU00869"/>
    </source>
</evidence>
<dbReference type="SMART" id="SM01199">
    <property type="entry name" value="FDF"/>
    <property type="match status" value="1"/>
</dbReference>
<dbReference type="PROSITE" id="PS51513">
    <property type="entry name" value="FFD"/>
    <property type="match status" value="1"/>
</dbReference>
<evidence type="ECO:0000256" key="4">
    <source>
        <dbReference type="SAM" id="MobiDB-lite"/>
    </source>
</evidence>
<dbReference type="SUPFAM" id="SSF50182">
    <property type="entry name" value="Sm-like ribonucleoproteins"/>
    <property type="match status" value="1"/>
</dbReference>
<evidence type="ECO:0000256" key="2">
    <source>
        <dbReference type="PROSITE-ProRule" id="PRU00846"/>
    </source>
</evidence>
<feature type="compositionally biased region" description="Low complexity" evidence="4">
    <location>
        <begin position="547"/>
        <end position="559"/>
    </location>
</feature>
<dbReference type="PANTHER" id="PTHR13586:SF0">
    <property type="entry name" value="TRAILER HITCH, ISOFORM H"/>
    <property type="match status" value="1"/>
</dbReference>
<dbReference type="Gene3D" id="2.30.30.100">
    <property type="match status" value="1"/>
</dbReference>
<feature type="region of interest" description="Disordered" evidence="4">
    <location>
        <begin position="498"/>
        <end position="673"/>
    </location>
</feature>
<dbReference type="PROSITE" id="PS51512">
    <property type="entry name" value="DFDF"/>
    <property type="match status" value="1"/>
</dbReference>
<dbReference type="InterPro" id="IPR025762">
    <property type="entry name" value="DFDF"/>
</dbReference>
<sequence length="928" mass="104841">MAMSSTTTAPGGIPWLESEKKKKHLHGIRLPPVPSPQDICFLNRDLQALRSRLRSSRRRRIPEDQGRGVKTKFSKRNLRPYLQKAEEPQFPYAHYLDILQKAVTNAPVPPLPDSWIQRIFQAIPDDLIKKYSRAADEFLEEIREFHTSSLQKLSVSQVFWNPHEDYFILRTYEKKGPSPWLEAFRKNRVSLSHTLLVGHTLPTKIVRLSRDLLDTTLLFDCYPLMVTRNAACGTTHTAQGYPRDVPNWTTCPHVFIGYPEDIFFLTVSDISLLATVSLCPCAVIPCGVHPEYAAVPLLPSLRSVISSPTLATHAFRHHPHPGNQWLRPLLKQLGSSDKKSFREMSSNVPYLGCKISLISKSEIRYEGILYTIDPRESTVALAKVKSFGTEDRPTDRPVAPREEVYEYIIFRGSDIKDIRVCEPPKPQPTLAGGLPSDPAIVQHSTPPGLMGAGSTRLVNNVPISNWREGNLMEVLSQSRDVPQTSSQAIVMQQGHSHVDQGVQVGPQGVRRKRNQAQGGNRSNVTHPTAEGGQGSGNNAENFRERNGQQMNRGQNQSGRSGRGRGGSRQGLRGSRGGAANNRPSHRLQQHQGPDPLNFDGDFDFDKGNTEFEELRSQLNQTESKKDDLPVIDETSENWDPNAKEWEEIPEKEEKKEEERKDDSGHGSPESEDKIISTVEKAVQPEIPPCKAFYDKAKSFFDSISCEAIEKTKGKMFRINWREEQKLNVETFGEQAVHHSTFMGNYRSMGFRGYGYPMWRGMRFNRGRGMRRPMMPRVTKPVVKQLPQDRKYKCHAISPPLIQTPLFGPDDPMPEDAFICPDYWQSLNGAQSALKGLDLAAYEEQYNSDELEELEALHPVEKPKEMINNHSYTGKQISAANFSFLAITNTSEPYESSIHVIRLSMSLACKLFQPRHAISMDEEGYTRKT</sequence>
<protein>
    <submittedName>
        <fullName evidence="9">Uncharacterized protein</fullName>
    </submittedName>
</protein>
<evidence type="ECO:0000313" key="9">
    <source>
        <dbReference type="EMBL" id="CAD7242985.1"/>
    </source>
</evidence>
<dbReference type="AlphaFoldDB" id="A0A7R8X509"/>
<feature type="short sequence motif" description="FFD box" evidence="2">
    <location>
        <begin position="691"/>
        <end position="707"/>
    </location>
</feature>
<dbReference type="SMART" id="SM01271">
    <property type="entry name" value="LSM14"/>
    <property type="match status" value="1"/>
</dbReference>